<evidence type="ECO:0000313" key="9">
    <source>
        <dbReference type="Proteomes" id="UP000033047"/>
    </source>
</evidence>
<name>A0A0F5IK93_9BACT</name>
<dbReference type="Pfam" id="PF25967">
    <property type="entry name" value="RND-MFP_C"/>
    <property type="match status" value="1"/>
</dbReference>
<dbReference type="STRING" id="927665.HMPREF1535_04771"/>
<dbReference type="RefSeq" id="WP_007653786.1">
    <property type="nucleotide sequence ID" value="NZ_KQ033914.1"/>
</dbReference>
<evidence type="ECO:0000313" key="8">
    <source>
        <dbReference type="EMBL" id="KKB45956.1"/>
    </source>
</evidence>
<gene>
    <name evidence="8" type="ORF">HMPREF1535_04771</name>
</gene>
<proteinExistence type="inferred from homology"/>
<feature type="domain" description="Multidrug resistance protein MdtA-like beta-barrel" evidence="6">
    <location>
        <begin position="215"/>
        <end position="297"/>
    </location>
</feature>
<dbReference type="PANTHER" id="PTHR30158">
    <property type="entry name" value="ACRA/E-RELATED COMPONENT OF DRUG EFFLUX TRANSPORTER"/>
    <property type="match status" value="1"/>
</dbReference>
<evidence type="ECO:0000256" key="1">
    <source>
        <dbReference type="ARBA" id="ARBA00004196"/>
    </source>
</evidence>
<dbReference type="InterPro" id="IPR058625">
    <property type="entry name" value="MdtA-like_BSH"/>
</dbReference>
<dbReference type="EMBL" id="AQHV01000027">
    <property type="protein sequence ID" value="KKB45956.1"/>
    <property type="molecule type" value="Genomic_DNA"/>
</dbReference>
<evidence type="ECO:0000256" key="3">
    <source>
        <dbReference type="SAM" id="Coils"/>
    </source>
</evidence>
<dbReference type="Gene3D" id="2.40.420.20">
    <property type="match status" value="1"/>
</dbReference>
<evidence type="ECO:0000259" key="4">
    <source>
        <dbReference type="Pfam" id="PF25876"/>
    </source>
</evidence>
<dbReference type="PANTHER" id="PTHR30158:SF23">
    <property type="entry name" value="MULTIDRUG RESISTANCE PROTEIN MEXA"/>
    <property type="match status" value="1"/>
</dbReference>
<dbReference type="NCBIfam" id="TIGR01730">
    <property type="entry name" value="RND_mfp"/>
    <property type="match status" value="1"/>
</dbReference>
<dbReference type="Pfam" id="PF25876">
    <property type="entry name" value="HH_MFP_RND"/>
    <property type="match status" value="1"/>
</dbReference>
<dbReference type="InterPro" id="IPR058624">
    <property type="entry name" value="MdtA-like_HH"/>
</dbReference>
<dbReference type="AlphaFoldDB" id="A0A0F5IK93"/>
<evidence type="ECO:0000259" key="6">
    <source>
        <dbReference type="Pfam" id="PF25944"/>
    </source>
</evidence>
<comment type="caution">
    <text evidence="8">The sequence shown here is derived from an EMBL/GenBank/DDBJ whole genome shotgun (WGS) entry which is preliminary data.</text>
</comment>
<reference evidence="8 9" key="1">
    <citation type="submission" date="2013-04" db="EMBL/GenBank/DDBJ databases">
        <title>The Genome Sequence of Parabacteroides goldsteinii DSM 19448.</title>
        <authorList>
            <consortium name="The Broad Institute Genomics Platform"/>
            <person name="Earl A."/>
            <person name="Ward D."/>
            <person name="Feldgarden M."/>
            <person name="Gevers D."/>
            <person name="Martens E."/>
            <person name="Sakamoto M."/>
            <person name="Benno Y."/>
            <person name="Song Y."/>
            <person name="Liu C."/>
            <person name="Lee J."/>
            <person name="Bolanos M."/>
            <person name="Vaisanen M.L."/>
            <person name="Finegold S.M."/>
            <person name="Walker B."/>
            <person name="Young S."/>
            <person name="Zeng Q."/>
            <person name="Gargeya S."/>
            <person name="Fitzgerald M."/>
            <person name="Haas B."/>
            <person name="Abouelleil A."/>
            <person name="Allen A.W."/>
            <person name="Alvarado L."/>
            <person name="Arachchi H.M."/>
            <person name="Berlin A.M."/>
            <person name="Chapman S.B."/>
            <person name="Gainer-Dewar J."/>
            <person name="Goldberg J."/>
            <person name="Griggs A."/>
            <person name="Gujja S."/>
            <person name="Hansen M."/>
            <person name="Howarth C."/>
            <person name="Imamovic A."/>
            <person name="Ireland A."/>
            <person name="Larimer J."/>
            <person name="McCowan C."/>
            <person name="Murphy C."/>
            <person name="Pearson M."/>
            <person name="Poon T.W."/>
            <person name="Priest M."/>
            <person name="Roberts A."/>
            <person name="Saif S."/>
            <person name="Shea T."/>
            <person name="Sisk P."/>
            <person name="Sykes S."/>
            <person name="Wortman J."/>
            <person name="Nusbaum C."/>
            <person name="Birren B."/>
        </authorList>
    </citation>
    <scope>NUCLEOTIDE SEQUENCE [LARGE SCALE GENOMIC DNA]</scope>
    <source>
        <strain evidence="8 9">DSM 19448</strain>
    </source>
</reference>
<dbReference type="Gene3D" id="1.10.287.470">
    <property type="entry name" value="Helix hairpin bin"/>
    <property type="match status" value="1"/>
</dbReference>
<dbReference type="Gene3D" id="2.40.50.100">
    <property type="match status" value="1"/>
</dbReference>
<protein>
    <submittedName>
        <fullName evidence="8">Efflux transporter, RND family, MFP subunit</fullName>
    </submittedName>
</protein>
<accession>A0A0F5IK93</accession>
<dbReference type="PATRIC" id="fig|927665.4.peg.4892"/>
<dbReference type="HOGENOM" id="CLU_018816_2_1_10"/>
<evidence type="ECO:0000259" key="5">
    <source>
        <dbReference type="Pfam" id="PF25917"/>
    </source>
</evidence>
<feature type="domain" description="Multidrug resistance protein MdtA-like C-terminal permuted SH3" evidence="7">
    <location>
        <begin position="307"/>
        <end position="366"/>
    </location>
</feature>
<dbReference type="GO" id="GO:0046677">
    <property type="term" value="P:response to antibiotic"/>
    <property type="evidence" value="ECO:0007669"/>
    <property type="project" value="TreeGrafter"/>
</dbReference>
<dbReference type="InterPro" id="IPR006143">
    <property type="entry name" value="RND_pump_MFP"/>
</dbReference>
<keyword evidence="3" id="KW-0175">Coiled coil</keyword>
<evidence type="ECO:0000259" key="7">
    <source>
        <dbReference type="Pfam" id="PF25967"/>
    </source>
</evidence>
<dbReference type="GeneID" id="69978788"/>
<feature type="domain" description="Multidrug resistance protein MdtA-like barrel-sandwich hybrid" evidence="5">
    <location>
        <begin position="69"/>
        <end position="208"/>
    </location>
</feature>
<comment type="similarity">
    <text evidence="2">Belongs to the membrane fusion protein (MFP) (TC 8.A.1) family.</text>
</comment>
<dbReference type="Pfam" id="PF25917">
    <property type="entry name" value="BSH_RND"/>
    <property type="match status" value="1"/>
</dbReference>
<feature type="domain" description="Multidrug resistance protein MdtA-like alpha-helical hairpin" evidence="4">
    <location>
        <begin position="108"/>
        <end position="176"/>
    </location>
</feature>
<comment type="subcellular location">
    <subcellularLocation>
        <location evidence="1">Cell envelope</location>
    </subcellularLocation>
</comment>
<dbReference type="InterPro" id="IPR058626">
    <property type="entry name" value="MdtA-like_b-barrel"/>
</dbReference>
<organism evidence="8 9">
    <name type="scientific">Parabacteroides goldsteinii DSM 19448 = WAL 12034</name>
    <dbReference type="NCBI Taxonomy" id="927665"/>
    <lineage>
        <taxon>Bacteria</taxon>
        <taxon>Pseudomonadati</taxon>
        <taxon>Bacteroidota</taxon>
        <taxon>Bacteroidia</taxon>
        <taxon>Bacteroidales</taxon>
        <taxon>Tannerellaceae</taxon>
        <taxon>Parabacteroides</taxon>
    </lineage>
</organism>
<dbReference type="SUPFAM" id="SSF111369">
    <property type="entry name" value="HlyD-like secretion proteins"/>
    <property type="match status" value="1"/>
</dbReference>
<dbReference type="GO" id="GO:0005886">
    <property type="term" value="C:plasma membrane"/>
    <property type="evidence" value="ECO:0007669"/>
    <property type="project" value="TreeGrafter"/>
</dbReference>
<feature type="coiled-coil region" evidence="3">
    <location>
        <begin position="146"/>
        <end position="173"/>
    </location>
</feature>
<dbReference type="PROSITE" id="PS51257">
    <property type="entry name" value="PROKAR_LIPOPROTEIN"/>
    <property type="match status" value="1"/>
</dbReference>
<dbReference type="GO" id="GO:0030313">
    <property type="term" value="C:cell envelope"/>
    <property type="evidence" value="ECO:0007669"/>
    <property type="project" value="UniProtKB-SubCell"/>
</dbReference>
<dbReference type="Pfam" id="PF25944">
    <property type="entry name" value="Beta-barrel_RND"/>
    <property type="match status" value="1"/>
</dbReference>
<evidence type="ECO:0000256" key="2">
    <source>
        <dbReference type="ARBA" id="ARBA00009477"/>
    </source>
</evidence>
<dbReference type="FunFam" id="2.40.420.20:FF:000005">
    <property type="entry name" value="Efflux transporter, RND family, MFP subunit"/>
    <property type="match status" value="1"/>
</dbReference>
<dbReference type="Proteomes" id="UP000033047">
    <property type="component" value="Unassembled WGS sequence"/>
</dbReference>
<sequence>MDKQMLRTTITQCRQIALFALGVSLLTACGNSQSGMKLGDSEYAVLTVNSSSSNQTTSYPATIRGTQDIEVRPQVSGFIVKLCVDEGATVRKDQPLFEIDPTQYKAAVNQAKAAVAMADANVKTLTLTEKNKKDLYNNAIISSFEYETAVNQLMSAKASLAQAEASLVSAEQNLSFCKVTSPSNGVVGTFPYRIGSLVSPSISSPLTTVSEIGEVYVYFSMTEKELLQLTKAGGTLKEQLDKMPAVQLQLADGTMLEETGKIDAVSGVIDQSTGSVSMRAVFPNDKRILRSGGTGNVVFPYTMEGIIMIPQSATVEIQDKKFVYVLQPDNKIKNVEIQISSLDDGQNYLVTKGLKSGDKIVVEGVQSLRDGQEITPITQAEQAAKFQQAMKDQNEGNLKTAFN</sequence>
<dbReference type="InterPro" id="IPR058627">
    <property type="entry name" value="MdtA-like_C"/>
</dbReference>
<dbReference type="Gene3D" id="2.40.30.170">
    <property type="match status" value="1"/>
</dbReference>
<dbReference type="GO" id="GO:0022857">
    <property type="term" value="F:transmembrane transporter activity"/>
    <property type="evidence" value="ECO:0007669"/>
    <property type="project" value="InterPro"/>
</dbReference>